<proteinExistence type="predicted"/>
<dbReference type="OrthoDB" id="6604226at2759"/>
<evidence type="ECO:0000256" key="6">
    <source>
        <dbReference type="ARBA" id="ARBA00022989"/>
    </source>
</evidence>
<dbReference type="GO" id="GO:0005886">
    <property type="term" value="C:plasma membrane"/>
    <property type="evidence" value="ECO:0007669"/>
    <property type="project" value="UniProtKB-SubCell"/>
</dbReference>
<dbReference type="EMBL" id="VTPC01006458">
    <property type="protein sequence ID" value="KAF2894897.1"/>
    <property type="molecule type" value="Genomic_DNA"/>
</dbReference>
<keyword evidence="8" id="KW-0675">Receptor</keyword>
<keyword evidence="9" id="KW-0807">Transducer</keyword>
<keyword evidence="2" id="KW-1003">Cell membrane</keyword>
<feature type="transmembrane region" description="Helical" evidence="10">
    <location>
        <begin position="149"/>
        <end position="170"/>
    </location>
</feature>
<reference evidence="11" key="1">
    <citation type="submission" date="2019-08" db="EMBL/GenBank/DDBJ databases">
        <title>The genome of the North American firefly Photinus pyralis.</title>
        <authorList>
            <consortium name="Photinus pyralis genome working group"/>
            <person name="Fallon T.R."/>
            <person name="Sander Lower S.E."/>
            <person name="Weng J.-K."/>
        </authorList>
    </citation>
    <scope>NUCLEOTIDE SEQUENCE</scope>
    <source>
        <strain evidence="11">TRF0915ILg1</strain>
        <tissue evidence="11">Whole body</tissue>
    </source>
</reference>
<keyword evidence="4 10" id="KW-0812">Transmembrane</keyword>
<organism evidence="11 12">
    <name type="scientific">Ignelater luminosus</name>
    <name type="common">Cucubano</name>
    <name type="synonym">Pyrophorus luminosus</name>
    <dbReference type="NCBI Taxonomy" id="2038154"/>
    <lineage>
        <taxon>Eukaryota</taxon>
        <taxon>Metazoa</taxon>
        <taxon>Ecdysozoa</taxon>
        <taxon>Arthropoda</taxon>
        <taxon>Hexapoda</taxon>
        <taxon>Insecta</taxon>
        <taxon>Pterygota</taxon>
        <taxon>Neoptera</taxon>
        <taxon>Endopterygota</taxon>
        <taxon>Coleoptera</taxon>
        <taxon>Polyphaga</taxon>
        <taxon>Elateriformia</taxon>
        <taxon>Elateroidea</taxon>
        <taxon>Elateridae</taxon>
        <taxon>Agrypninae</taxon>
        <taxon>Pyrophorini</taxon>
        <taxon>Ignelater</taxon>
    </lineage>
</organism>
<evidence type="ECO:0000256" key="8">
    <source>
        <dbReference type="ARBA" id="ARBA00023170"/>
    </source>
</evidence>
<evidence type="ECO:0000256" key="9">
    <source>
        <dbReference type="ARBA" id="ARBA00023224"/>
    </source>
</evidence>
<accession>A0A8K0GAN4</accession>
<evidence type="ECO:0000313" key="12">
    <source>
        <dbReference type="Proteomes" id="UP000801492"/>
    </source>
</evidence>
<gene>
    <name evidence="11" type="ORF">ILUMI_11275</name>
</gene>
<dbReference type="PANTHER" id="PTHR21137:SF35">
    <property type="entry name" value="ODORANT RECEPTOR 19A-RELATED"/>
    <property type="match status" value="1"/>
</dbReference>
<protein>
    <recommendedName>
        <fullName evidence="13">Odorant receptor</fullName>
    </recommendedName>
</protein>
<dbReference type="InterPro" id="IPR004117">
    <property type="entry name" value="7tm6_olfct_rcpt"/>
</dbReference>
<evidence type="ECO:0000256" key="7">
    <source>
        <dbReference type="ARBA" id="ARBA00023136"/>
    </source>
</evidence>
<evidence type="ECO:0000256" key="4">
    <source>
        <dbReference type="ARBA" id="ARBA00022692"/>
    </source>
</evidence>
<dbReference type="PANTHER" id="PTHR21137">
    <property type="entry name" value="ODORANT RECEPTOR"/>
    <property type="match status" value="1"/>
</dbReference>
<comment type="subcellular location">
    <subcellularLocation>
        <location evidence="1">Cell membrane</location>
        <topology evidence="1">Multi-pass membrane protein</topology>
    </subcellularLocation>
</comment>
<evidence type="ECO:0000313" key="11">
    <source>
        <dbReference type="EMBL" id="KAF2894897.1"/>
    </source>
</evidence>
<dbReference type="Pfam" id="PF02949">
    <property type="entry name" value="7tm_6"/>
    <property type="match status" value="2"/>
</dbReference>
<evidence type="ECO:0008006" key="13">
    <source>
        <dbReference type="Google" id="ProtNLM"/>
    </source>
</evidence>
<keyword evidence="6 10" id="KW-1133">Transmembrane helix</keyword>
<keyword evidence="3" id="KW-0716">Sensory transduction</keyword>
<dbReference type="AlphaFoldDB" id="A0A8K0GAN4"/>
<feature type="transmembrane region" description="Helical" evidence="10">
    <location>
        <begin position="111"/>
        <end position="129"/>
    </location>
</feature>
<name>A0A8K0GAN4_IGNLU</name>
<comment type="caution">
    <text evidence="11">The sequence shown here is derived from an EMBL/GenBank/DDBJ whole genome shotgun (WGS) entry which is preliminary data.</text>
</comment>
<dbReference type="Proteomes" id="UP000801492">
    <property type="component" value="Unassembled WGS sequence"/>
</dbReference>
<evidence type="ECO:0000256" key="1">
    <source>
        <dbReference type="ARBA" id="ARBA00004651"/>
    </source>
</evidence>
<dbReference type="GO" id="GO:0004984">
    <property type="term" value="F:olfactory receptor activity"/>
    <property type="evidence" value="ECO:0007669"/>
    <property type="project" value="InterPro"/>
</dbReference>
<keyword evidence="5" id="KW-0552">Olfaction</keyword>
<dbReference type="GO" id="GO:0005549">
    <property type="term" value="F:odorant binding"/>
    <property type="evidence" value="ECO:0007669"/>
    <property type="project" value="InterPro"/>
</dbReference>
<keyword evidence="7 10" id="KW-0472">Membrane</keyword>
<feature type="non-terminal residue" evidence="11">
    <location>
        <position position="1"/>
    </location>
</feature>
<dbReference type="GO" id="GO:0007165">
    <property type="term" value="P:signal transduction"/>
    <property type="evidence" value="ECO:0007669"/>
    <property type="project" value="UniProtKB-KW"/>
</dbReference>
<evidence type="ECO:0000256" key="5">
    <source>
        <dbReference type="ARBA" id="ARBA00022725"/>
    </source>
</evidence>
<evidence type="ECO:0000256" key="2">
    <source>
        <dbReference type="ARBA" id="ARBA00022475"/>
    </source>
</evidence>
<feature type="transmembrane region" description="Helical" evidence="10">
    <location>
        <begin position="21"/>
        <end position="43"/>
    </location>
</feature>
<evidence type="ECO:0000256" key="3">
    <source>
        <dbReference type="ARBA" id="ARBA00022606"/>
    </source>
</evidence>
<feature type="transmembrane region" description="Helical" evidence="10">
    <location>
        <begin position="49"/>
        <end position="68"/>
    </location>
</feature>
<evidence type="ECO:0000256" key="10">
    <source>
        <dbReference type="SAM" id="Phobius"/>
    </source>
</evidence>
<keyword evidence="12" id="KW-1185">Reference proteome</keyword>
<sequence length="328" mass="37765">MIANTGTWPKRNPSVSYRLRGWLSIAGTILLTSTCVADIIVDFDDTGNVIYAMCISMAVFHCTVKHVILHANKEKMFQILKFLKDPIFTSHGPLNIYIVKKMRFCSFVRRLLMLSTWGTASLIIISPLFDISSRMLSAPFPVDMQEKPVYLYLLVWFMQVFGTSLTAWIIPAYDGLIVYLMGIAAAQLQILREKILHSADDFRERNTFRDFDRLVNKKLRHCVIHHIAIERRQKQKNFYFKTPVTSPNFGRSVFFFIAVVIELTNFCIPGNEIILQSEKIRDACYMSEWTNCGPSVRRTLFIIMERSKRPLRLTAAKFVVLSLSSLLS</sequence>